<evidence type="ECO:0000256" key="2">
    <source>
        <dbReference type="ARBA" id="ARBA00005864"/>
    </source>
</evidence>
<dbReference type="PANTHER" id="PTHR15129">
    <property type="entry name" value="SRC-ASSOCIATED ADAPTOR PROTEIN"/>
    <property type="match status" value="1"/>
</dbReference>
<dbReference type="FunFam" id="2.30.30.40:FF:000097">
    <property type="entry name" value="Putative src kinase-associated phosphoprotein 2"/>
    <property type="match status" value="1"/>
</dbReference>
<dbReference type="FunFam" id="2.30.29.30:FF:000194">
    <property type="entry name" value="Putative src kinase-associated phosphoprotein 2"/>
    <property type="match status" value="1"/>
</dbReference>
<dbReference type="GO" id="GO:0042113">
    <property type="term" value="P:B cell activation"/>
    <property type="evidence" value="ECO:0007669"/>
    <property type="project" value="UniProtKB-KW"/>
</dbReference>
<feature type="domain" description="SH3" evidence="11">
    <location>
        <begin position="262"/>
        <end position="323"/>
    </location>
</feature>
<dbReference type="Proteomes" id="UP000559068">
    <property type="component" value="Unassembled WGS sequence"/>
</dbReference>
<evidence type="ECO:0000256" key="6">
    <source>
        <dbReference type="ARBA" id="ARBA00022936"/>
    </source>
</evidence>
<dbReference type="InterPro" id="IPR011993">
    <property type="entry name" value="PH-like_dom_sf"/>
</dbReference>
<dbReference type="OrthoDB" id="243840at2759"/>
<dbReference type="InterPro" id="IPR036028">
    <property type="entry name" value="SH3-like_dom_sf"/>
</dbReference>
<dbReference type="PROSITE" id="PS50003">
    <property type="entry name" value="PH_DOMAIN"/>
    <property type="match status" value="1"/>
</dbReference>
<evidence type="ECO:0000256" key="7">
    <source>
        <dbReference type="ARBA" id="ARBA00039671"/>
    </source>
</evidence>
<evidence type="ECO:0000256" key="8">
    <source>
        <dbReference type="ARBA" id="ARBA00041593"/>
    </source>
</evidence>
<dbReference type="SUPFAM" id="SSF50729">
    <property type="entry name" value="PH domain-like"/>
    <property type="match status" value="1"/>
</dbReference>
<organism evidence="13 14">
    <name type="scientific">Aegotheles bennettii</name>
    <dbReference type="NCBI Taxonomy" id="48278"/>
    <lineage>
        <taxon>Eukaryota</taxon>
        <taxon>Metazoa</taxon>
        <taxon>Chordata</taxon>
        <taxon>Craniata</taxon>
        <taxon>Vertebrata</taxon>
        <taxon>Euteleostomi</taxon>
        <taxon>Archelosauria</taxon>
        <taxon>Archosauria</taxon>
        <taxon>Dinosauria</taxon>
        <taxon>Saurischia</taxon>
        <taxon>Theropoda</taxon>
        <taxon>Coelurosauria</taxon>
        <taxon>Aves</taxon>
        <taxon>Neognathae</taxon>
        <taxon>Neoaves</taxon>
        <taxon>Strisores</taxon>
        <taxon>Caprimulgiformes</taxon>
        <taxon>Aegothelidae</taxon>
        <taxon>Aegotheles</taxon>
    </lineage>
</organism>
<evidence type="ECO:0000256" key="9">
    <source>
        <dbReference type="PROSITE-ProRule" id="PRU00192"/>
    </source>
</evidence>
<dbReference type="GO" id="GO:0005886">
    <property type="term" value="C:plasma membrane"/>
    <property type="evidence" value="ECO:0007669"/>
    <property type="project" value="TreeGrafter"/>
</dbReference>
<reference evidence="13 14" key="1">
    <citation type="submission" date="2019-09" db="EMBL/GenBank/DDBJ databases">
        <title>Bird 10,000 Genomes (B10K) Project - Family phase.</title>
        <authorList>
            <person name="Zhang G."/>
        </authorList>
    </citation>
    <scope>NUCLEOTIDE SEQUENCE [LARGE SCALE GENOMIC DNA]</scope>
    <source>
        <strain evidence="13">B10K-DU-029-76</strain>
        <tissue evidence="13">Heart</tissue>
    </source>
</reference>
<proteinExistence type="inferred from homology"/>
<dbReference type="CDD" id="cd12045">
    <property type="entry name" value="SH3_SKAP2"/>
    <property type="match status" value="1"/>
</dbReference>
<keyword evidence="6" id="KW-0075">B-cell activation</keyword>
<feature type="non-terminal residue" evidence="13">
    <location>
        <position position="1"/>
    </location>
</feature>
<dbReference type="PRINTS" id="PR00452">
    <property type="entry name" value="SH3DOMAIN"/>
</dbReference>
<evidence type="ECO:0000259" key="12">
    <source>
        <dbReference type="PROSITE" id="PS50003"/>
    </source>
</evidence>
<dbReference type="SMART" id="SM00326">
    <property type="entry name" value="SH3"/>
    <property type="match status" value="1"/>
</dbReference>
<comment type="similarity">
    <text evidence="2">Belongs to the SKAP family.</text>
</comment>
<gene>
    <name evidence="13" type="primary">Skap2</name>
    <name evidence="13" type="ORF">AEGBEN_R02009</name>
</gene>
<evidence type="ECO:0000313" key="14">
    <source>
        <dbReference type="Proteomes" id="UP000559068"/>
    </source>
</evidence>
<dbReference type="InterPro" id="IPR001849">
    <property type="entry name" value="PH_domain"/>
</dbReference>
<dbReference type="PANTHER" id="PTHR15129:SF2">
    <property type="entry name" value="SRC KINASE-ASSOCIATED PHOSPHOPROTEIN 2"/>
    <property type="match status" value="1"/>
</dbReference>
<keyword evidence="4" id="KW-0963">Cytoplasm</keyword>
<dbReference type="Gene3D" id="2.30.30.40">
    <property type="entry name" value="SH3 Domains"/>
    <property type="match status" value="1"/>
</dbReference>
<sequence>LYLDVDIFIFQTLKGENLSKKAKEKREVLLKKIKDIKASNVFFTFTELEDEEEPEGSFSSPPDSVSIASDRYDKEDEAPSDGNPFPPIAAQDLQFVLKAGYLEKRRKDHSFLGFEWQKRWCAISKTVFYYYGSDKDKQQKGEFALEGYTIRMNNGLRKDSKKDCCFEISAPDKRIYQFAAASPKEAEEWVQQVKFVIQDMESNTIPEEEEEEYDDVGQVSSESMDDSIYEEVKEERVPSKAEVPRKLSQEKVTSVSDDKNTDYANFYQGLWDCTGDVPDELTFKRGDVIYILSKEYNRFGWWVGEMKGTIGLVPKAYIMEMYDI</sequence>
<evidence type="ECO:0000256" key="4">
    <source>
        <dbReference type="ARBA" id="ARBA00022490"/>
    </source>
</evidence>
<evidence type="ECO:0000256" key="10">
    <source>
        <dbReference type="SAM" id="MobiDB-lite"/>
    </source>
</evidence>
<evidence type="ECO:0000259" key="11">
    <source>
        <dbReference type="PROSITE" id="PS50002"/>
    </source>
</evidence>
<dbReference type="Gene3D" id="6.10.250.220">
    <property type="match status" value="1"/>
</dbReference>
<feature type="domain" description="PH" evidence="12">
    <location>
        <begin position="95"/>
        <end position="198"/>
    </location>
</feature>
<evidence type="ECO:0000256" key="1">
    <source>
        <dbReference type="ARBA" id="ARBA00004496"/>
    </source>
</evidence>
<dbReference type="InterPro" id="IPR001452">
    <property type="entry name" value="SH3_domain"/>
</dbReference>
<keyword evidence="5" id="KW-0597">Phosphoprotein</keyword>
<dbReference type="AlphaFoldDB" id="A0A7K6UEZ1"/>
<accession>A0A7K6UEZ1</accession>
<evidence type="ECO:0000313" key="13">
    <source>
        <dbReference type="EMBL" id="NWX20596.1"/>
    </source>
</evidence>
<dbReference type="EMBL" id="VZRW01009680">
    <property type="protein sequence ID" value="NWX20596.1"/>
    <property type="molecule type" value="Genomic_DNA"/>
</dbReference>
<dbReference type="Pfam" id="PF00169">
    <property type="entry name" value="PH"/>
    <property type="match status" value="1"/>
</dbReference>
<dbReference type="SUPFAM" id="SSF50044">
    <property type="entry name" value="SH3-domain"/>
    <property type="match status" value="1"/>
</dbReference>
<dbReference type="Gene3D" id="2.30.29.30">
    <property type="entry name" value="Pleckstrin-homology domain (PH domain)/Phosphotyrosine-binding domain (PTB)"/>
    <property type="match status" value="1"/>
</dbReference>
<dbReference type="SMART" id="SM00233">
    <property type="entry name" value="PH"/>
    <property type="match status" value="1"/>
</dbReference>
<comment type="subcellular location">
    <subcellularLocation>
        <location evidence="1">Cytoplasm</location>
    </subcellularLocation>
</comment>
<evidence type="ECO:0000256" key="3">
    <source>
        <dbReference type="ARBA" id="ARBA00022443"/>
    </source>
</evidence>
<protein>
    <recommendedName>
        <fullName evidence="7">Src kinase-associated phosphoprotein 2</fullName>
    </recommendedName>
    <alternativeName>
        <fullName evidence="8">Src family-associated phosphoprotein 2</fullName>
    </alternativeName>
</protein>
<name>A0A7K6UEZ1_9AVES</name>
<feature type="compositionally biased region" description="Basic and acidic residues" evidence="10">
    <location>
        <begin position="232"/>
        <end position="249"/>
    </location>
</feature>
<feature type="region of interest" description="Disordered" evidence="10">
    <location>
        <begin position="232"/>
        <end position="254"/>
    </location>
</feature>
<dbReference type="InterPro" id="IPR037781">
    <property type="entry name" value="SKAP_fam"/>
</dbReference>
<evidence type="ECO:0000256" key="5">
    <source>
        <dbReference type="ARBA" id="ARBA00022553"/>
    </source>
</evidence>
<keyword evidence="3 9" id="KW-0728">SH3 domain</keyword>
<keyword evidence="14" id="KW-1185">Reference proteome</keyword>
<dbReference type="GO" id="GO:0005737">
    <property type="term" value="C:cytoplasm"/>
    <property type="evidence" value="ECO:0007669"/>
    <property type="project" value="UniProtKB-SubCell"/>
</dbReference>
<comment type="caution">
    <text evidence="13">The sequence shown here is derived from an EMBL/GenBank/DDBJ whole genome shotgun (WGS) entry which is preliminary data.</text>
</comment>
<feature type="non-terminal residue" evidence="13">
    <location>
        <position position="324"/>
    </location>
</feature>
<dbReference type="Pfam" id="PF00018">
    <property type="entry name" value="SH3_1"/>
    <property type="match status" value="1"/>
</dbReference>
<dbReference type="PROSITE" id="PS50002">
    <property type="entry name" value="SH3"/>
    <property type="match status" value="1"/>
</dbReference>